<dbReference type="GO" id="GO:0046872">
    <property type="term" value="F:metal ion binding"/>
    <property type="evidence" value="ECO:0007669"/>
    <property type="project" value="UniProtKB-KW"/>
</dbReference>
<evidence type="ECO:0000256" key="3">
    <source>
        <dbReference type="ARBA" id="ARBA00022679"/>
    </source>
</evidence>
<dbReference type="SFLD" id="SFLDS00005">
    <property type="entry name" value="Isoprenoid_Synthase_Type_I"/>
    <property type="match status" value="1"/>
</dbReference>
<evidence type="ECO:0000256" key="6">
    <source>
        <dbReference type="RuleBase" id="RU004466"/>
    </source>
</evidence>
<evidence type="ECO:0000256" key="1">
    <source>
        <dbReference type="ARBA" id="ARBA00001946"/>
    </source>
</evidence>
<dbReference type="PROSITE" id="PS00723">
    <property type="entry name" value="POLYPRENYL_SYNTHASE_1"/>
    <property type="match status" value="1"/>
</dbReference>
<keyword evidence="8" id="KW-1185">Reference proteome</keyword>
<dbReference type="Gene3D" id="1.10.600.10">
    <property type="entry name" value="Farnesyl Diphosphate Synthase"/>
    <property type="match status" value="1"/>
</dbReference>
<sequence length="348" mass="36591">MIDVATASVESELERYFAASRLRAGDYGPHYVELWDQLEQASAGGKRARPALVLAAHNGLGGTDQAAATQLAIAFELLHTAFIIHDDVIDRDLVRRGSANVLGAFAARGAALGADEEQAKTWGEAAALLAGDLALSQAHRIIAQLDTDSVVRGRLLDILDKAVFVSAAGELNDVTNTVAPHLLGIPDVLATLEQKTAVYSCEAPLQAGAVLAGASAGDIACLGRFGRLIGIAFQLTDDMLGVFGDESKTGKSTVADLREGKITTLLAHARTTPEWPSIAPFIGKADLDPAEAAFVRETLTGCGSAAHTEQLARDHVALAKTELAASDLPAELRELLSTFADRAVNRIR</sequence>
<evidence type="ECO:0000256" key="5">
    <source>
        <dbReference type="ARBA" id="ARBA00022842"/>
    </source>
</evidence>
<evidence type="ECO:0000256" key="2">
    <source>
        <dbReference type="ARBA" id="ARBA00006706"/>
    </source>
</evidence>
<comment type="cofactor">
    <cofactor evidence="1">
        <name>Mg(2+)</name>
        <dbReference type="ChEBI" id="CHEBI:18420"/>
    </cofactor>
</comment>
<name>A0A4Y9R3Z5_9MICO</name>
<dbReference type="EMBL" id="SPQZ01000002">
    <property type="protein sequence ID" value="TFV98848.1"/>
    <property type="molecule type" value="Genomic_DNA"/>
</dbReference>
<evidence type="ECO:0000313" key="7">
    <source>
        <dbReference type="EMBL" id="TFV98848.1"/>
    </source>
</evidence>
<dbReference type="GO" id="GO:0004659">
    <property type="term" value="F:prenyltransferase activity"/>
    <property type="evidence" value="ECO:0007669"/>
    <property type="project" value="InterPro"/>
</dbReference>
<dbReference type="GO" id="GO:0008299">
    <property type="term" value="P:isoprenoid biosynthetic process"/>
    <property type="evidence" value="ECO:0007669"/>
    <property type="project" value="InterPro"/>
</dbReference>
<dbReference type="Pfam" id="PF00348">
    <property type="entry name" value="polyprenyl_synt"/>
    <property type="match status" value="1"/>
</dbReference>
<dbReference type="PANTHER" id="PTHR12001:SF85">
    <property type="entry name" value="SHORT CHAIN ISOPRENYL DIPHOSPHATE SYNTHASE"/>
    <property type="match status" value="1"/>
</dbReference>
<dbReference type="RefSeq" id="WP_135119378.1">
    <property type="nucleotide sequence ID" value="NZ_SPQZ01000002.1"/>
</dbReference>
<organism evidence="7 8">
    <name type="scientific">Orlajensenia leifsoniae</name>
    <dbReference type="NCBI Taxonomy" id="2561933"/>
    <lineage>
        <taxon>Bacteria</taxon>
        <taxon>Bacillati</taxon>
        <taxon>Actinomycetota</taxon>
        <taxon>Actinomycetes</taxon>
        <taxon>Micrococcales</taxon>
        <taxon>Microbacteriaceae</taxon>
        <taxon>Orlajensenia</taxon>
    </lineage>
</organism>
<keyword evidence="4" id="KW-0479">Metal-binding</keyword>
<evidence type="ECO:0000256" key="4">
    <source>
        <dbReference type="ARBA" id="ARBA00022723"/>
    </source>
</evidence>
<evidence type="ECO:0000313" key="8">
    <source>
        <dbReference type="Proteomes" id="UP000298127"/>
    </source>
</evidence>
<protein>
    <submittedName>
        <fullName evidence="7">Polyprenyl synthetase family protein</fullName>
    </submittedName>
</protein>
<dbReference type="InterPro" id="IPR008949">
    <property type="entry name" value="Isoprenoid_synthase_dom_sf"/>
</dbReference>
<proteinExistence type="inferred from homology"/>
<dbReference type="PROSITE" id="PS00444">
    <property type="entry name" value="POLYPRENYL_SYNTHASE_2"/>
    <property type="match status" value="1"/>
</dbReference>
<comment type="similarity">
    <text evidence="2 6">Belongs to the FPP/GGPP synthase family.</text>
</comment>
<dbReference type="InterPro" id="IPR000092">
    <property type="entry name" value="Polyprenyl_synt"/>
</dbReference>
<dbReference type="SUPFAM" id="SSF48576">
    <property type="entry name" value="Terpenoid synthases"/>
    <property type="match status" value="1"/>
</dbReference>
<dbReference type="AlphaFoldDB" id="A0A4Y9R3Z5"/>
<reference evidence="7 8" key="1">
    <citation type="journal article" date="2018" name="J. Microbiol.">
        <title>Leifsonia flava sp. nov., a novel actinobacterium isolated from the rhizosphere of Aquilegia viridiflora.</title>
        <authorList>
            <person name="Cai Y."/>
            <person name="Tao W.Z."/>
            <person name="Ma Y.J."/>
            <person name="Cheng J."/>
            <person name="Zhang M.Y."/>
            <person name="Zhang Y.X."/>
        </authorList>
    </citation>
    <scope>NUCLEOTIDE SEQUENCE [LARGE SCALE GENOMIC DNA]</scope>
    <source>
        <strain evidence="7 8">SYP-B2174</strain>
    </source>
</reference>
<dbReference type="PANTHER" id="PTHR12001">
    <property type="entry name" value="GERANYLGERANYL PYROPHOSPHATE SYNTHASE"/>
    <property type="match status" value="1"/>
</dbReference>
<dbReference type="Proteomes" id="UP000298127">
    <property type="component" value="Unassembled WGS sequence"/>
</dbReference>
<comment type="caution">
    <text evidence="7">The sequence shown here is derived from an EMBL/GenBank/DDBJ whole genome shotgun (WGS) entry which is preliminary data.</text>
</comment>
<dbReference type="InterPro" id="IPR033749">
    <property type="entry name" value="Polyprenyl_synt_CS"/>
</dbReference>
<gene>
    <name evidence="7" type="ORF">E4M00_04875</name>
</gene>
<keyword evidence="3 6" id="KW-0808">Transferase</keyword>
<accession>A0A4Y9R3Z5</accession>
<keyword evidence="5" id="KW-0460">Magnesium</keyword>